<dbReference type="EMBL" id="QRHA01000005">
    <property type="protein sequence ID" value="RDV26101.1"/>
    <property type="molecule type" value="Genomic_DNA"/>
</dbReference>
<dbReference type="RefSeq" id="WP_147291813.1">
    <property type="nucleotide sequence ID" value="NZ_QRHA01000005.1"/>
</dbReference>
<evidence type="ECO:0000256" key="1">
    <source>
        <dbReference type="SAM" id="SignalP"/>
    </source>
</evidence>
<dbReference type="Gene3D" id="1.25.40.10">
    <property type="entry name" value="Tetratricopeptide repeat domain"/>
    <property type="match status" value="1"/>
</dbReference>
<reference evidence="3" key="1">
    <citation type="submission" date="2018-08" db="EMBL/GenBank/DDBJ databases">
        <authorList>
            <person name="Zhang J."/>
            <person name="Du Z.-J."/>
        </authorList>
    </citation>
    <scope>NUCLEOTIDE SEQUENCE [LARGE SCALE GENOMIC DNA]</scope>
    <source>
        <strain evidence="3">KCTC 52655</strain>
    </source>
</reference>
<dbReference type="InterPro" id="IPR011990">
    <property type="entry name" value="TPR-like_helical_dom_sf"/>
</dbReference>
<dbReference type="OrthoDB" id="6313889at2"/>
<feature type="chain" id="PRO_5017776045" evidence="1">
    <location>
        <begin position="20"/>
        <end position="489"/>
    </location>
</feature>
<keyword evidence="1" id="KW-0732">Signal</keyword>
<proteinExistence type="predicted"/>
<dbReference type="SUPFAM" id="SSF81901">
    <property type="entry name" value="HCP-like"/>
    <property type="match status" value="1"/>
</dbReference>
<gene>
    <name evidence="2" type="ORF">DXV75_08455</name>
</gene>
<name>A0A3D8M889_9ALTE</name>
<accession>A0A3D8M889</accession>
<comment type="caution">
    <text evidence="2">The sequence shown here is derived from an EMBL/GenBank/DDBJ whole genome shotgun (WGS) entry which is preliminary data.</text>
</comment>
<protein>
    <submittedName>
        <fullName evidence="2">Sel1 repeat family protein</fullName>
    </submittedName>
</protein>
<keyword evidence="3" id="KW-1185">Reference proteome</keyword>
<dbReference type="Proteomes" id="UP000256561">
    <property type="component" value="Unassembled WGS sequence"/>
</dbReference>
<evidence type="ECO:0000313" key="3">
    <source>
        <dbReference type="Proteomes" id="UP000256561"/>
    </source>
</evidence>
<sequence length="489" mass="54623">MRGLVLALLAMLLLAGDLARDTAQLVRNATSAKFPQSLLWQASQQGSELAQSRLVELAVAQGQQYWLERLVSLGNADAAWQLYQLVGDDETTERLMRLAAKGNVPEAQLEFALSTDDPAKRETWLLRSARQGYLPAQAALADWYILHQKPDLARPWLEKTATVYTQSTFQLGRMLWEQGDTKSGRQYIEQAAQQGHELATRFSRMFDRYPIQRLSALSAVKWPSAAQCQQRLQFFATSLSAIERAHSLYQELINDPRLANLPLCAQAPVWLKSDALNCSASWLGSGRLGCDVRPLAAAVSQREFTHAIVVLDQGKANIENGVMYLDITDTYSVLVHELAHFSGFVDEYPLSQRLAARYCERRDAPNLVFEGPAGLEPQETAQNWQELQPGVEIHPAKSCDNAAIQAYKPSSGITFLEHHDSGEIPPVYLKLWRQRLVEPSTHTPIYMNLFQAFHKQSQTAEAGVWLDIFEKYRAGGLEALADGQGSSVQ</sequence>
<organism evidence="2 3">
    <name type="scientific">Alteromonas aestuariivivens</name>
    <dbReference type="NCBI Taxonomy" id="1938339"/>
    <lineage>
        <taxon>Bacteria</taxon>
        <taxon>Pseudomonadati</taxon>
        <taxon>Pseudomonadota</taxon>
        <taxon>Gammaproteobacteria</taxon>
        <taxon>Alteromonadales</taxon>
        <taxon>Alteromonadaceae</taxon>
        <taxon>Alteromonas/Salinimonas group</taxon>
        <taxon>Alteromonas</taxon>
    </lineage>
</organism>
<dbReference type="AlphaFoldDB" id="A0A3D8M889"/>
<feature type="signal peptide" evidence="1">
    <location>
        <begin position="1"/>
        <end position="19"/>
    </location>
</feature>
<evidence type="ECO:0000313" key="2">
    <source>
        <dbReference type="EMBL" id="RDV26101.1"/>
    </source>
</evidence>